<keyword evidence="3" id="KW-1185">Reference proteome</keyword>
<proteinExistence type="predicted"/>
<dbReference type="Proteomes" id="UP000595472">
    <property type="component" value="Segment"/>
</dbReference>
<sequence length="96" mass="10335">MANGKREDWGEYSGKPGTIHLAEDGHTELEPAEGARILRTHAIQAPDSPAGGPGVPNQGIDPATGEPWVDAQQAYRLAEYQKTVRKLNGYTPGDVR</sequence>
<protein>
    <submittedName>
        <fullName evidence="2">Uncharacterized protein</fullName>
    </submittedName>
</protein>
<dbReference type="KEGG" id="vg:77924005"/>
<evidence type="ECO:0000313" key="3">
    <source>
        <dbReference type="Proteomes" id="UP000595472"/>
    </source>
</evidence>
<feature type="region of interest" description="Disordered" evidence="1">
    <location>
        <begin position="1"/>
        <end position="21"/>
    </location>
</feature>
<dbReference type="EMBL" id="MW055913">
    <property type="protein sequence ID" value="QPX62626.1"/>
    <property type="molecule type" value="Genomic_DNA"/>
</dbReference>
<name>A0A7T3N289_9CAUD</name>
<gene>
    <name evidence="2" type="primary">77</name>
    <name evidence="2" type="ORF">SEA_WOLLYPOG_77</name>
</gene>
<reference evidence="2 3" key="1">
    <citation type="submission" date="2020-10" db="EMBL/GenBank/DDBJ databases">
        <authorList>
            <person name="Abad L.A."/>
            <person name="Alter J."/>
            <person name="Becerra C.Y."/>
            <person name="Boehle J."/>
            <person name="Bustos B."/>
            <person name="Connatser B.I."/>
            <person name="Cutright B."/>
            <person name="Gavin J."/>
            <person name="Gomez A.P."/>
            <person name="Grabar K."/>
            <person name="Hur E.Y."/>
            <person name="Ioh M.T."/>
            <person name="Joya-Campos L."/>
            <person name="Lauhon H.N."/>
            <person name="Lee S."/>
            <person name="Maranan R.T."/>
            <person name="Park Y.G."/>
            <person name="Priest M."/>
            <person name="Samuels S.O."/>
            <person name="Sarameh Y.J."/>
            <person name="Schreiber J.M."/>
            <person name="Shepard L."/>
            <person name="Sheth K.J."/>
            <person name="Silva C.A."/>
            <person name="Smyers G.M."/>
            <person name="Tam S."/>
            <person name="Tamura C.M."/>
            <person name="Wucher D.E."/>
            <person name="Donachie S.P."/>
            <person name="Reed F.A."/>
            <person name="Palecanda S."/>
            <person name="Chong R.A."/>
            <person name="Porter M.L."/>
            <person name="Garlena R.A."/>
            <person name="Russell D.A."/>
            <person name="Jacobs-Sera D."/>
            <person name="Hatfull G.F."/>
        </authorList>
    </citation>
    <scope>NUCLEOTIDE SEQUENCE [LARGE SCALE GENOMIC DNA]</scope>
</reference>
<accession>A0A7T3N289</accession>
<evidence type="ECO:0000313" key="2">
    <source>
        <dbReference type="EMBL" id="QPX62626.1"/>
    </source>
</evidence>
<dbReference type="GeneID" id="77924005"/>
<feature type="region of interest" description="Disordered" evidence="1">
    <location>
        <begin position="44"/>
        <end position="65"/>
    </location>
</feature>
<organism evidence="2 3">
    <name type="scientific">Arthrobacter phage Wollypog</name>
    <dbReference type="NCBI Taxonomy" id="2790985"/>
    <lineage>
        <taxon>Viruses</taxon>
        <taxon>Duplodnaviria</taxon>
        <taxon>Heunggongvirae</taxon>
        <taxon>Uroviricota</taxon>
        <taxon>Caudoviricetes</taxon>
        <taxon>Wollypogvirus</taxon>
        <taxon>Wollypogvirus wollypog</taxon>
    </lineage>
</organism>
<evidence type="ECO:0000256" key="1">
    <source>
        <dbReference type="SAM" id="MobiDB-lite"/>
    </source>
</evidence>
<dbReference type="RefSeq" id="YP_010648568.1">
    <property type="nucleotide sequence ID" value="NC_070760.1"/>
</dbReference>